<organism evidence="3 4">
    <name type="scientific">Methylobrevis pamukkalensis</name>
    <dbReference type="NCBI Taxonomy" id="1439726"/>
    <lineage>
        <taxon>Bacteria</taxon>
        <taxon>Pseudomonadati</taxon>
        <taxon>Pseudomonadota</taxon>
        <taxon>Alphaproteobacteria</taxon>
        <taxon>Hyphomicrobiales</taxon>
        <taxon>Pleomorphomonadaceae</taxon>
        <taxon>Methylobrevis</taxon>
    </lineage>
</organism>
<keyword evidence="4" id="KW-1185">Reference proteome</keyword>
<feature type="region of interest" description="Disordered" evidence="1">
    <location>
        <begin position="181"/>
        <end position="210"/>
    </location>
</feature>
<evidence type="ECO:0000256" key="2">
    <source>
        <dbReference type="SAM" id="Phobius"/>
    </source>
</evidence>
<feature type="transmembrane region" description="Helical" evidence="2">
    <location>
        <begin position="34"/>
        <end position="54"/>
    </location>
</feature>
<keyword evidence="2" id="KW-0812">Transmembrane</keyword>
<name>A0A1E3H8H6_9HYPH</name>
<comment type="caution">
    <text evidence="3">The sequence shown here is derived from an EMBL/GenBank/DDBJ whole genome shotgun (WGS) entry which is preliminary data.</text>
</comment>
<reference evidence="3 4" key="1">
    <citation type="submission" date="2016-07" db="EMBL/GenBank/DDBJ databases">
        <title>Draft Genome Sequence of Methylobrevis pamukkalensis PK2.</title>
        <authorList>
            <person name="Vasilenko O.V."/>
            <person name="Doronina N.V."/>
            <person name="Shmareva M.N."/>
            <person name="Tarlachkov S.V."/>
            <person name="Mustakhimov I."/>
            <person name="Trotsenko Y.A."/>
        </authorList>
    </citation>
    <scope>NUCLEOTIDE SEQUENCE [LARGE SCALE GENOMIC DNA]</scope>
    <source>
        <strain evidence="3 4">PK2</strain>
    </source>
</reference>
<keyword evidence="2" id="KW-0472">Membrane</keyword>
<dbReference type="RefSeq" id="WP_083255484.1">
    <property type="nucleotide sequence ID" value="NZ_MCRJ01000013.1"/>
</dbReference>
<evidence type="ECO:0000313" key="3">
    <source>
        <dbReference type="EMBL" id="ODN71801.1"/>
    </source>
</evidence>
<protein>
    <submittedName>
        <fullName evidence="3">MxaK protein</fullName>
    </submittedName>
</protein>
<evidence type="ECO:0000313" key="4">
    <source>
        <dbReference type="Proteomes" id="UP000094622"/>
    </source>
</evidence>
<dbReference type="PATRIC" id="fig|1439726.3.peg.879"/>
<dbReference type="EMBL" id="MCRJ01000013">
    <property type="protein sequence ID" value="ODN71801.1"/>
    <property type="molecule type" value="Genomic_DNA"/>
</dbReference>
<dbReference type="AlphaFoldDB" id="A0A1E3H8H6"/>
<keyword evidence="2" id="KW-1133">Transmembrane helix</keyword>
<sequence>MSAPASTLPVRIATAKRRAGGRLAAFARDPLTPLLVLLALAGLAAAAVAGWQVLAGKRTNAVIRDLAAGRDIAVPMDAPAELLLARGDFLVRYDRVDAAEGLIEPMTRAGRPDLLADLWYTIGHGRMLTAFEGVADQDVDAATPQVRIAKEAYRRALALEPQAYDAKVNLDLAMRLVRDFPSSEAEGSEDPEAQPKNLWTDLPGLPRGLP</sequence>
<dbReference type="OrthoDB" id="5567017at2"/>
<evidence type="ECO:0000256" key="1">
    <source>
        <dbReference type="SAM" id="MobiDB-lite"/>
    </source>
</evidence>
<dbReference type="Proteomes" id="UP000094622">
    <property type="component" value="Unassembled WGS sequence"/>
</dbReference>
<gene>
    <name evidence="3" type="ORF">A6302_00840</name>
</gene>
<proteinExistence type="predicted"/>
<accession>A0A1E3H8H6</accession>